<evidence type="ECO:0000259" key="1">
    <source>
        <dbReference type="Pfam" id="PF00501"/>
    </source>
</evidence>
<dbReference type="Proteomes" id="UP000295008">
    <property type="component" value="Unassembled WGS sequence"/>
</dbReference>
<evidence type="ECO:0000313" key="2">
    <source>
        <dbReference type="EMBL" id="TCL76908.1"/>
    </source>
</evidence>
<reference evidence="2 3" key="1">
    <citation type="submission" date="2019-03" db="EMBL/GenBank/DDBJ databases">
        <title>Genomic Encyclopedia of Type Strains, Phase IV (KMG-IV): sequencing the most valuable type-strain genomes for metagenomic binning, comparative biology and taxonomic classification.</title>
        <authorList>
            <person name="Goeker M."/>
        </authorList>
    </citation>
    <scope>NUCLEOTIDE SEQUENCE [LARGE SCALE GENOMIC DNA]</scope>
    <source>
        <strain evidence="2 3">LX-B</strain>
    </source>
</reference>
<organism evidence="2 3">
    <name type="scientific">Hydrogenispora ethanolica</name>
    <dbReference type="NCBI Taxonomy" id="1082276"/>
    <lineage>
        <taxon>Bacteria</taxon>
        <taxon>Bacillati</taxon>
        <taxon>Bacillota</taxon>
        <taxon>Hydrogenispora</taxon>
    </lineage>
</organism>
<comment type="caution">
    <text evidence="2">The sequence shown here is derived from an EMBL/GenBank/DDBJ whole genome shotgun (WGS) entry which is preliminary data.</text>
</comment>
<keyword evidence="3" id="KW-1185">Reference proteome</keyword>
<accession>A0A4R1SBN8</accession>
<sequence>MSSRFEKRLAKLARPPVLQKYFAVEGEFPETLPQARLREFQMESLREVIARAYERSAFYHDKMARAGVTPGDIHEFADLSRIPFTTKDELRGKPWALLACDKQDIALVQVSTGTTGGDEIYIMYSWEDFYLHDLAPGYPSLVPVEHGDICFNALPYEMSSAGLAFHKTFIESCGATVIPGGKGGAYSTPAKSVKMMRDLQPTILITTPSWAVYLAEAAEEAGLELKELPLKKMWLTGEGCSPAFRERIERIWGTVANFYYGSLECGCIGIECDVHQGYHTTQGHIYVEIVDPRTGQVLEPGEIGEIVVTCLLRYDTPLLRYRTQDLGYIDPEPCRCGVLMPRLFLRGRLVDQLEIRGTSFSPYYLEEFLMRLPEVGNWYQFVPGEEDLLIRCELAAGITPGPGLAESLASRMEYSTGVPCRFELVDSLPRPSGKTVRVIH</sequence>
<dbReference type="EMBL" id="SLUN01000001">
    <property type="protein sequence ID" value="TCL76908.1"/>
    <property type="molecule type" value="Genomic_DNA"/>
</dbReference>
<dbReference type="Gene3D" id="3.40.50.12780">
    <property type="entry name" value="N-terminal domain of ligase-like"/>
    <property type="match status" value="1"/>
</dbReference>
<keyword evidence="2" id="KW-0436">Ligase</keyword>
<dbReference type="AlphaFoldDB" id="A0A4R1SBN8"/>
<dbReference type="PANTHER" id="PTHR43845">
    <property type="entry name" value="BLR5969 PROTEIN"/>
    <property type="match status" value="1"/>
</dbReference>
<dbReference type="InterPro" id="IPR000873">
    <property type="entry name" value="AMP-dep_synth/lig_dom"/>
</dbReference>
<dbReference type="Pfam" id="PF00501">
    <property type="entry name" value="AMP-binding"/>
    <property type="match status" value="1"/>
</dbReference>
<dbReference type="PANTHER" id="PTHR43845:SF1">
    <property type="entry name" value="BLR5969 PROTEIN"/>
    <property type="match status" value="1"/>
</dbReference>
<dbReference type="InterPro" id="IPR045851">
    <property type="entry name" value="AMP-bd_C_sf"/>
</dbReference>
<proteinExistence type="predicted"/>
<dbReference type="GO" id="GO:0016874">
    <property type="term" value="F:ligase activity"/>
    <property type="evidence" value="ECO:0007669"/>
    <property type="project" value="UniProtKB-KW"/>
</dbReference>
<dbReference type="InterPro" id="IPR042099">
    <property type="entry name" value="ANL_N_sf"/>
</dbReference>
<name>A0A4R1SBN8_HYDET</name>
<dbReference type="Gene3D" id="3.30.300.30">
    <property type="match status" value="1"/>
</dbReference>
<gene>
    <name evidence="2" type="ORF">EDC14_1001193</name>
</gene>
<dbReference type="OrthoDB" id="580775at2"/>
<protein>
    <submittedName>
        <fullName evidence="2">Phenylacetate-CoA ligase</fullName>
    </submittedName>
</protein>
<dbReference type="SUPFAM" id="SSF56801">
    <property type="entry name" value="Acetyl-CoA synthetase-like"/>
    <property type="match status" value="1"/>
</dbReference>
<evidence type="ECO:0000313" key="3">
    <source>
        <dbReference type="Proteomes" id="UP000295008"/>
    </source>
</evidence>
<dbReference type="RefSeq" id="WP_132012299.1">
    <property type="nucleotide sequence ID" value="NZ_SLUN01000001.1"/>
</dbReference>
<feature type="domain" description="AMP-dependent synthetase/ligase" evidence="1">
    <location>
        <begin position="99"/>
        <end position="308"/>
    </location>
</feature>